<dbReference type="SMART" id="SM00487">
    <property type="entry name" value="DEXDc"/>
    <property type="match status" value="1"/>
</dbReference>
<dbReference type="SMART" id="SM00490">
    <property type="entry name" value="HELICc"/>
    <property type="match status" value="1"/>
</dbReference>
<organism evidence="7 8">
    <name type="scientific">Rhamnusium bicolor</name>
    <dbReference type="NCBI Taxonomy" id="1586634"/>
    <lineage>
        <taxon>Eukaryota</taxon>
        <taxon>Metazoa</taxon>
        <taxon>Ecdysozoa</taxon>
        <taxon>Arthropoda</taxon>
        <taxon>Hexapoda</taxon>
        <taxon>Insecta</taxon>
        <taxon>Pterygota</taxon>
        <taxon>Neoptera</taxon>
        <taxon>Endopterygota</taxon>
        <taxon>Coleoptera</taxon>
        <taxon>Polyphaga</taxon>
        <taxon>Cucujiformia</taxon>
        <taxon>Chrysomeloidea</taxon>
        <taxon>Cerambycidae</taxon>
        <taxon>Lepturinae</taxon>
        <taxon>Rhagiini</taxon>
        <taxon>Rhamnusium</taxon>
    </lineage>
</organism>
<dbReference type="CDD" id="cd18793">
    <property type="entry name" value="SF2_C_SNF"/>
    <property type="match status" value="1"/>
</dbReference>
<dbReference type="InterPro" id="IPR001841">
    <property type="entry name" value="Znf_RING"/>
</dbReference>
<evidence type="ECO:0000313" key="8">
    <source>
        <dbReference type="Proteomes" id="UP001162156"/>
    </source>
</evidence>
<comment type="caution">
    <text evidence="7">The sequence shown here is derived from an EMBL/GenBank/DDBJ whole genome shotgun (WGS) entry which is preliminary data.</text>
</comment>
<dbReference type="InterPro" id="IPR052583">
    <property type="entry name" value="ATP-helicase/E3_Ub-Ligase"/>
</dbReference>
<dbReference type="PROSITE" id="PS51194">
    <property type="entry name" value="HELICASE_CTER"/>
    <property type="match status" value="1"/>
</dbReference>
<dbReference type="GO" id="GO:0006974">
    <property type="term" value="P:DNA damage response"/>
    <property type="evidence" value="ECO:0007669"/>
    <property type="project" value="TreeGrafter"/>
</dbReference>
<feature type="region of interest" description="Disordered" evidence="5">
    <location>
        <begin position="1323"/>
        <end position="1345"/>
    </location>
</feature>
<dbReference type="InterPro" id="IPR019786">
    <property type="entry name" value="Zinc_finger_PHD-type_CS"/>
</dbReference>
<keyword evidence="8" id="KW-1185">Reference proteome</keyword>
<dbReference type="InterPro" id="IPR014001">
    <property type="entry name" value="Helicase_ATP-bd"/>
</dbReference>
<dbReference type="InterPro" id="IPR013083">
    <property type="entry name" value="Znf_RING/FYVE/PHD"/>
</dbReference>
<evidence type="ECO:0000256" key="4">
    <source>
        <dbReference type="ARBA" id="ARBA00022833"/>
    </source>
</evidence>
<dbReference type="Gene3D" id="3.40.50.10810">
    <property type="entry name" value="Tandem AAA-ATPase domain"/>
    <property type="match status" value="2"/>
</dbReference>
<dbReference type="PROSITE" id="PS00518">
    <property type="entry name" value="ZF_RING_1"/>
    <property type="match status" value="1"/>
</dbReference>
<dbReference type="GO" id="GO:0000209">
    <property type="term" value="P:protein polyubiquitination"/>
    <property type="evidence" value="ECO:0007669"/>
    <property type="project" value="TreeGrafter"/>
</dbReference>
<dbReference type="Pfam" id="PF21325">
    <property type="entry name" value="SHPRH_helical-1st"/>
    <property type="match status" value="1"/>
</dbReference>
<keyword evidence="4" id="KW-0862">Zinc</keyword>
<dbReference type="InterPro" id="IPR011011">
    <property type="entry name" value="Znf_FYVE_PHD"/>
</dbReference>
<gene>
    <name evidence="7" type="ORF">NQ314_015005</name>
</gene>
<dbReference type="PROSITE" id="PS01359">
    <property type="entry name" value="ZF_PHD_1"/>
    <property type="match status" value="1"/>
</dbReference>
<keyword evidence="2" id="KW-0863">Zinc-finger</keyword>
<dbReference type="Gene3D" id="3.40.50.300">
    <property type="entry name" value="P-loop containing nucleotide triphosphate hydrolases"/>
    <property type="match status" value="1"/>
</dbReference>
<keyword evidence="3" id="KW-0378">Hydrolase</keyword>
<dbReference type="InterPro" id="IPR000330">
    <property type="entry name" value="SNF2_N"/>
</dbReference>
<keyword evidence="1" id="KW-0479">Metal-binding</keyword>
<dbReference type="InterPro" id="IPR038718">
    <property type="entry name" value="SNF2-like_sf"/>
</dbReference>
<dbReference type="Pfam" id="PF00176">
    <property type="entry name" value="SNF2-rel_dom"/>
    <property type="match status" value="1"/>
</dbReference>
<reference evidence="7" key="1">
    <citation type="journal article" date="2023" name="Insect Mol. Biol.">
        <title>Genome sequencing provides insights into the evolution of gene families encoding plant cell wall-degrading enzymes in longhorned beetles.</title>
        <authorList>
            <person name="Shin N.R."/>
            <person name="Okamura Y."/>
            <person name="Kirsch R."/>
            <person name="Pauchet Y."/>
        </authorList>
    </citation>
    <scope>NUCLEOTIDE SEQUENCE</scope>
    <source>
        <strain evidence="7">RBIC_L_NR</strain>
    </source>
</reference>
<dbReference type="InterPro" id="IPR027370">
    <property type="entry name" value="Znf-RING_euk"/>
</dbReference>
<dbReference type="InterPro" id="IPR027417">
    <property type="entry name" value="P-loop_NTPase"/>
</dbReference>
<dbReference type="GO" id="GO:0005634">
    <property type="term" value="C:nucleus"/>
    <property type="evidence" value="ECO:0007669"/>
    <property type="project" value="TreeGrafter"/>
</dbReference>
<dbReference type="SUPFAM" id="SSF57850">
    <property type="entry name" value="RING/U-box"/>
    <property type="match status" value="1"/>
</dbReference>
<evidence type="ECO:0000256" key="5">
    <source>
        <dbReference type="SAM" id="MobiDB-lite"/>
    </source>
</evidence>
<feature type="compositionally biased region" description="Low complexity" evidence="5">
    <location>
        <begin position="1328"/>
        <end position="1345"/>
    </location>
</feature>
<dbReference type="InterPro" id="IPR048686">
    <property type="entry name" value="SHPRH_helical_1st"/>
</dbReference>
<protein>
    <recommendedName>
        <fullName evidence="6">Helicase C-terminal domain-containing protein</fullName>
    </recommendedName>
</protein>
<name>A0AAV8X0G6_9CUCU</name>
<dbReference type="InterPro" id="IPR017907">
    <property type="entry name" value="Znf_RING_CS"/>
</dbReference>
<evidence type="ECO:0000256" key="1">
    <source>
        <dbReference type="ARBA" id="ARBA00022723"/>
    </source>
</evidence>
<dbReference type="SMART" id="SM00184">
    <property type="entry name" value="RING"/>
    <property type="match status" value="1"/>
</dbReference>
<sequence>MEKWLIKDNKVTKQQTDSTPDLKRKPENNIEYRGGVNGYSRRQFIMGRQKNIPKKCNKAEDHWNIQDNGFIPVIRKRKIRKNLKTSSININLSIKKQFNIGKLLIGTTNNVFPDDYNKCKITFNRSLEGDNEELETVIIECDDSSIILIKLTIDAEFFKELCKTKVLALIFETINEEVFVDIYFAVLPLSRFAPSIGNCIKNIFKLIYNIEMDTAFEFTPSKCEENLHGNTEIFNLYKKISTTRENKLILPDDENVQHPCLKPKLRPYQEKAVRWMLYREKIIDDKIDVLHPLYTTVVLKSGENVYYDKYTGYIDITKPIISPCIRGGIVADEMGLGKTVEVFACILLNKKVSSISQVNKDDSLIEHDSGELKKSPIIDRQRKKRKIDKECDEKSDNIYKPKKLKIPNDWVKPSSKKSSTWIALEMWYNSVLTSSNSTTQHSRNDDDPLVQCICGNTIEEGLIECDCCGKYQHRSCLGYNRTHGRYLCPQCWMDEPLLECGGTLIVTPLALRTQWCNEIRKHIKGGLKVLQYEGFSATPVYPTQLKEYDLVITTYKVLKAELCLTENGQILAPLLNLRHACTHPNTVRGRYLATKKQVTSMKDLLDALILKNTSDSEECLRLVISSLNGLAGIELLSQNPQKAIDYYREVLQLAARFSEDNKEVKLTVDKLQIIHTMYNLAEVLDICQPNQPTLRDGNLRKDCAELEQKYVEKFMNESATAFESSDTATAHVMRLQGHFVLKQGQWYSDGLDWTLINNYYEDLLEKIRIASENANVECNLRRKENEVTKMIRITKQEYYERQIDEHKKDRKEMWKTLKAMLKPLPKIDEESIYFENIEKENEKEIAETFNEYFINIITNVIDSTDKPIEDGETHITLIEALKKEFKEIRKLWTFLDQQICAQDEVDICKVRLQLKDPNSEAEEKQMSKTIKNLTYNLENKNETVNLISLHELTYQNMMLKREVSMNMKKLEKSLGTQSYLETLRKQQYEGQSPDPCPICKINLDMHWSILPCGHSYCLECIQILLEKASGEALKINEKTVRKIAKNDKENVEPQVSVKRNCKKSKTELHDGVKYEINNVIDMVSDHKHISLAILLEELKSRAIVDIGHTSLYKNVGDCLQCSVCRSKQKYQDISCIKAGNTVTDDDCKNIKGNYSTKIEAIIKLILDLKTEDINVKILLFSSWVTVLKCLTEALMTNHISCELATTTNLEARIERFKNIKQNITVLLLPIALGSKGLNLVEATHVILTEPLLNPADELQAVGRVHRIGQRKPTTVHKFLIKHTIEESIYQATTSCADNWDKNKVTLQQLTDLFANDMIPQEISDETSQEVSISSSSINEEPTSTA</sequence>
<evidence type="ECO:0000259" key="6">
    <source>
        <dbReference type="PROSITE" id="PS51194"/>
    </source>
</evidence>
<dbReference type="SUPFAM" id="SSF52540">
    <property type="entry name" value="P-loop containing nucleoside triphosphate hydrolases"/>
    <property type="match status" value="2"/>
</dbReference>
<dbReference type="Pfam" id="PF00271">
    <property type="entry name" value="Helicase_C"/>
    <property type="match status" value="1"/>
</dbReference>
<proteinExistence type="predicted"/>
<evidence type="ECO:0000313" key="7">
    <source>
        <dbReference type="EMBL" id="KAJ8932032.1"/>
    </source>
</evidence>
<dbReference type="GO" id="GO:0005524">
    <property type="term" value="F:ATP binding"/>
    <property type="evidence" value="ECO:0007669"/>
    <property type="project" value="InterPro"/>
</dbReference>
<evidence type="ECO:0000256" key="2">
    <source>
        <dbReference type="ARBA" id="ARBA00022771"/>
    </source>
</evidence>
<dbReference type="GO" id="GO:0061630">
    <property type="term" value="F:ubiquitin protein ligase activity"/>
    <property type="evidence" value="ECO:0007669"/>
    <property type="project" value="TreeGrafter"/>
</dbReference>
<dbReference type="Gene3D" id="3.30.40.10">
    <property type="entry name" value="Zinc/RING finger domain, C3HC4 (zinc finger)"/>
    <property type="match status" value="2"/>
</dbReference>
<dbReference type="GO" id="GO:0016787">
    <property type="term" value="F:hydrolase activity"/>
    <property type="evidence" value="ECO:0007669"/>
    <property type="project" value="UniProtKB-KW"/>
</dbReference>
<dbReference type="Proteomes" id="UP001162156">
    <property type="component" value="Unassembled WGS sequence"/>
</dbReference>
<feature type="compositionally biased region" description="Basic and acidic residues" evidence="5">
    <location>
        <begin position="20"/>
        <end position="30"/>
    </location>
</feature>
<dbReference type="Pfam" id="PF13445">
    <property type="entry name" value="zf-RING_UBOX"/>
    <property type="match status" value="1"/>
</dbReference>
<dbReference type="PANTHER" id="PTHR45865:SF1">
    <property type="entry name" value="E3 UBIQUITIN-PROTEIN LIGASE SHPRH"/>
    <property type="match status" value="1"/>
</dbReference>
<feature type="domain" description="Helicase C-terminal" evidence="6">
    <location>
        <begin position="1160"/>
        <end position="1318"/>
    </location>
</feature>
<dbReference type="SUPFAM" id="SSF57903">
    <property type="entry name" value="FYVE/PHD zinc finger"/>
    <property type="match status" value="1"/>
</dbReference>
<evidence type="ECO:0000256" key="3">
    <source>
        <dbReference type="ARBA" id="ARBA00022801"/>
    </source>
</evidence>
<dbReference type="PANTHER" id="PTHR45865">
    <property type="entry name" value="E3 UBIQUITIN-PROTEIN LIGASE SHPRH FAMILY MEMBER"/>
    <property type="match status" value="1"/>
</dbReference>
<dbReference type="EMBL" id="JANEYF010004167">
    <property type="protein sequence ID" value="KAJ8932032.1"/>
    <property type="molecule type" value="Genomic_DNA"/>
</dbReference>
<dbReference type="InterPro" id="IPR001650">
    <property type="entry name" value="Helicase_C-like"/>
</dbReference>
<dbReference type="GO" id="GO:0008270">
    <property type="term" value="F:zinc ion binding"/>
    <property type="evidence" value="ECO:0007669"/>
    <property type="project" value="UniProtKB-KW"/>
</dbReference>
<dbReference type="InterPro" id="IPR049730">
    <property type="entry name" value="SNF2/RAD54-like_C"/>
</dbReference>
<feature type="region of interest" description="Disordered" evidence="5">
    <location>
        <begin position="8"/>
        <end position="32"/>
    </location>
</feature>
<accession>A0AAV8X0G6</accession>